<evidence type="ECO:0000259" key="2">
    <source>
        <dbReference type="SMART" id="SM00014"/>
    </source>
</evidence>
<proteinExistence type="predicted"/>
<dbReference type="AlphaFoldDB" id="A0A1G8AU78"/>
<feature type="domain" description="Phosphatidic acid phosphatase type 2/haloperoxidase" evidence="2">
    <location>
        <begin position="55"/>
        <end position="168"/>
    </location>
</feature>
<dbReference type="SUPFAM" id="SSF48317">
    <property type="entry name" value="Acid phosphatase/Vanadium-dependent haloperoxidase"/>
    <property type="match status" value="1"/>
</dbReference>
<feature type="transmembrane region" description="Helical" evidence="1">
    <location>
        <begin position="25"/>
        <end position="48"/>
    </location>
</feature>
<evidence type="ECO:0000313" key="3">
    <source>
        <dbReference type="EMBL" id="SDH23880.1"/>
    </source>
</evidence>
<sequence>MSVDLEVLDGAVHARSAWLVDAVTVFTHTGGTLAMWVASAVVVLALWIRARRADAVLVGAGMLGVLLVMSGLKRLFARERPPVPERLVDIDSYSFPSGHAMMTAAFVVLVAVVLARTPLPAPVLRVTWVLLALYTCAIGCSRLYLAAHWLTDVLAGWVFGVAWAMACVLIARWVSARRQPA</sequence>
<name>A0A1G8AU78_9NOCA</name>
<keyword evidence="1" id="KW-1133">Transmembrane helix</keyword>
<dbReference type="OrthoDB" id="5289372at2"/>
<dbReference type="EMBL" id="FNDN01000001">
    <property type="protein sequence ID" value="SDH23880.1"/>
    <property type="molecule type" value="Genomic_DNA"/>
</dbReference>
<dbReference type="PANTHER" id="PTHR14969">
    <property type="entry name" value="SPHINGOSINE-1-PHOSPHATE PHOSPHOHYDROLASE"/>
    <property type="match status" value="1"/>
</dbReference>
<dbReference type="InterPro" id="IPR036938">
    <property type="entry name" value="PAP2/HPO_sf"/>
</dbReference>
<dbReference type="InterPro" id="IPR000326">
    <property type="entry name" value="PAP2/HPO"/>
</dbReference>
<gene>
    <name evidence="3" type="ORF">SAMN05444695_101526</name>
</gene>
<dbReference type="CDD" id="cd03392">
    <property type="entry name" value="PAP2_like_2"/>
    <property type="match status" value="1"/>
</dbReference>
<feature type="transmembrane region" description="Helical" evidence="1">
    <location>
        <begin position="127"/>
        <end position="147"/>
    </location>
</feature>
<dbReference type="PANTHER" id="PTHR14969:SF13">
    <property type="entry name" value="AT30094P"/>
    <property type="match status" value="1"/>
</dbReference>
<feature type="transmembrane region" description="Helical" evidence="1">
    <location>
        <begin position="153"/>
        <end position="174"/>
    </location>
</feature>
<keyword evidence="1" id="KW-0812">Transmembrane</keyword>
<reference evidence="3 4" key="1">
    <citation type="submission" date="2016-10" db="EMBL/GenBank/DDBJ databases">
        <authorList>
            <person name="de Groot N.N."/>
        </authorList>
    </citation>
    <scope>NUCLEOTIDE SEQUENCE [LARGE SCALE GENOMIC DNA]</scope>
    <source>
        <strain evidence="3 4">DSM 44892</strain>
    </source>
</reference>
<feature type="transmembrane region" description="Helical" evidence="1">
    <location>
        <begin position="55"/>
        <end position="76"/>
    </location>
</feature>
<dbReference type="RefSeq" id="WP_072736063.1">
    <property type="nucleotide sequence ID" value="NZ_CP048814.1"/>
</dbReference>
<dbReference type="Gene3D" id="1.20.144.10">
    <property type="entry name" value="Phosphatidic acid phosphatase type 2/haloperoxidase"/>
    <property type="match status" value="2"/>
</dbReference>
<dbReference type="SMART" id="SM00014">
    <property type="entry name" value="acidPPc"/>
    <property type="match status" value="1"/>
</dbReference>
<feature type="transmembrane region" description="Helical" evidence="1">
    <location>
        <begin position="96"/>
        <end position="115"/>
    </location>
</feature>
<accession>A0A1G8AU78</accession>
<dbReference type="Proteomes" id="UP000183263">
    <property type="component" value="Unassembled WGS sequence"/>
</dbReference>
<evidence type="ECO:0000313" key="4">
    <source>
        <dbReference type="Proteomes" id="UP000183263"/>
    </source>
</evidence>
<protein>
    <submittedName>
        <fullName evidence="3">Undecaprenyl-diphosphatase</fullName>
    </submittedName>
</protein>
<evidence type="ECO:0000256" key="1">
    <source>
        <dbReference type="SAM" id="Phobius"/>
    </source>
</evidence>
<keyword evidence="4" id="KW-1185">Reference proteome</keyword>
<organism evidence="3 4">
    <name type="scientific">Rhodococcus triatomae</name>
    <dbReference type="NCBI Taxonomy" id="300028"/>
    <lineage>
        <taxon>Bacteria</taxon>
        <taxon>Bacillati</taxon>
        <taxon>Actinomycetota</taxon>
        <taxon>Actinomycetes</taxon>
        <taxon>Mycobacteriales</taxon>
        <taxon>Nocardiaceae</taxon>
        <taxon>Rhodococcus</taxon>
    </lineage>
</organism>
<dbReference type="Pfam" id="PF01569">
    <property type="entry name" value="PAP2"/>
    <property type="match status" value="1"/>
</dbReference>
<keyword evidence="1" id="KW-0472">Membrane</keyword>